<sequence length="143" mass="15878">MTRGTVSETYHAALAHGFADVGDATRIGVVRRPTAWFSGEIDENVPELGPPEELLEEFKRRHEDFKMQGMCDEGAHNAAWEEVKFGERYREHLDSAEAGAALSALAERVVGGESVVLVCFEKGTKRCHRHALEAELAARLDRD</sequence>
<protein>
    <recommendedName>
        <fullName evidence="1">DUF488 domain-containing protein</fullName>
    </recommendedName>
</protein>
<dbReference type="AlphaFoldDB" id="A0A151AIM1"/>
<proteinExistence type="predicted"/>
<dbReference type="OrthoDB" id="200377at2157"/>
<dbReference type="EMBL" id="LTAZ01000002">
    <property type="protein sequence ID" value="KYH27257.1"/>
    <property type="molecule type" value="Genomic_DNA"/>
</dbReference>
<evidence type="ECO:0000259" key="1">
    <source>
        <dbReference type="Pfam" id="PF22751"/>
    </source>
</evidence>
<evidence type="ECO:0000313" key="3">
    <source>
        <dbReference type="Proteomes" id="UP000075321"/>
    </source>
</evidence>
<evidence type="ECO:0000313" key="2">
    <source>
        <dbReference type="EMBL" id="KYH27257.1"/>
    </source>
</evidence>
<organism evidence="2 3">
    <name type="scientific">Halalkalicoccus paucihalophilus</name>
    <dbReference type="NCBI Taxonomy" id="1008153"/>
    <lineage>
        <taxon>Archaea</taxon>
        <taxon>Methanobacteriati</taxon>
        <taxon>Methanobacteriota</taxon>
        <taxon>Stenosarchaea group</taxon>
        <taxon>Halobacteria</taxon>
        <taxon>Halobacteriales</taxon>
        <taxon>Halococcaceae</taxon>
        <taxon>Halalkalicoccus</taxon>
    </lineage>
</organism>
<keyword evidence="3" id="KW-1185">Reference proteome</keyword>
<dbReference type="InterPro" id="IPR054495">
    <property type="entry name" value="DUF488-N3a"/>
</dbReference>
<reference evidence="2 3" key="1">
    <citation type="submission" date="2016-02" db="EMBL/GenBank/DDBJ databases">
        <title>Genome sequence of Halalkalicoccus paucihalophilus DSM 24557.</title>
        <authorList>
            <person name="Poehlein A."/>
            <person name="Daniel R."/>
        </authorList>
    </citation>
    <scope>NUCLEOTIDE SEQUENCE [LARGE SCALE GENOMIC DNA]</scope>
    <source>
        <strain evidence="2 3">DSM 24557</strain>
    </source>
</reference>
<feature type="domain" description="DUF488" evidence="1">
    <location>
        <begin position="22"/>
        <end position="139"/>
    </location>
</feature>
<gene>
    <name evidence="2" type="ORF">HAPAU_07100</name>
</gene>
<dbReference type="Pfam" id="PF22751">
    <property type="entry name" value="DUF488-N3a"/>
    <property type="match status" value="1"/>
</dbReference>
<comment type="caution">
    <text evidence="2">The sequence shown here is derived from an EMBL/GenBank/DDBJ whole genome shotgun (WGS) entry which is preliminary data.</text>
</comment>
<dbReference type="RefSeq" id="WP_066379621.1">
    <property type="nucleotide sequence ID" value="NZ_LTAZ01000002.1"/>
</dbReference>
<name>A0A151AIM1_9EURY</name>
<dbReference type="Proteomes" id="UP000075321">
    <property type="component" value="Unassembled WGS sequence"/>
</dbReference>
<accession>A0A151AIM1</accession>
<dbReference type="PATRIC" id="fig|1008153.3.peg.712"/>